<feature type="transmembrane region" description="Helical" evidence="5">
    <location>
        <begin position="104"/>
        <end position="120"/>
    </location>
</feature>
<feature type="domain" description="Sodium/calcium exchanger membrane region" evidence="6">
    <location>
        <begin position="5"/>
        <end position="144"/>
    </location>
</feature>
<protein>
    <submittedName>
        <fullName evidence="7">Calcium/sodium antiporter</fullName>
    </submittedName>
</protein>
<feature type="transmembrane region" description="Helical" evidence="5">
    <location>
        <begin position="202"/>
        <end position="225"/>
    </location>
</feature>
<sequence length="312" mass="33502">MQNSLFIVLGLVLLIAGGNWLLKSAVALSMRLNIPKIVIGMTVVSFATSAPELIVSIKSALDGFPDLALGNVVGSNIANIGLVLGVTVILGSIDVNKSFYTTDWPVMMIASAVFFGFIYFDGVLVRYEGLLMVTFLFLFLVYLLRFQKPAVVDELPEDDEPLPLYKTVLFLGLGGVALWGGSELLINGAVGLATLYGVSERVIGVTVVSIGTSIPELAASIIAVIKKEKAISLGNLIGSNIFNILAVLGITSIITPVKVLDQGLLQNDIFWMLGISFIILPLVFFPKGLRLGWRDGIILVGLYVTFVYFTLG</sequence>
<dbReference type="InterPro" id="IPR004837">
    <property type="entry name" value="NaCa_Exmemb"/>
</dbReference>
<evidence type="ECO:0000256" key="3">
    <source>
        <dbReference type="ARBA" id="ARBA00022989"/>
    </source>
</evidence>
<feature type="transmembrane region" description="Helical" evidence="5">
    <location>
        <begin position="34"/>
        <end position="55"/>
    </location>
</feature>
<keyword evidence="3 5" id="KW-1133">Transmembrane helix</keyword>
<evidence type="ECO:0000256" key="4">
    <source>
        <dbReference type="ARBA" id="ARBA00023136"/>
    </source>
</evidence>
<dbReference type="NCBIfam" id="TIGR00367">
    <property type="entry name" value="calcium/sodium antiporter"/>
    <property type="match status" value="1"/>
</dbReference>
<evidence type="ECO:0000256" key="5">
    <source>
        <dbReference type="SAM" id="Phobius"/>
    </source>
</evidence>
<dbReference type="Proteomes" id="UP001595814">
    <property type="component" value="Unassembled WGS sequence"/>
</dbReference>
<evidence type="ECO:0000259" key="6">
    <source>
        <dbReference type="Pfam" id="PF01699"/>
    </source>
</evidence>
<dbReference type="InterPro" id="IPR044880">
    <property type="entry name" value="NCX_ion-bd_dom_sf"/>
</dbReference>
<feature type="transmembrane region" description="Helical" evidence="5">
    <location>
        <begin position="269"/>
        <end position="285"/>
    </location>
</feature>
<comment type="subcellular location">
    <subcellularLocation>
        <location evidence="1">Membrane</location>
        <topology evidence="1">Multi-pass membrane protein</topology>
    </subcellularLocation>
</comment>
<feature type="transmembrane region" description="Helical" evidence="5">
    <location>
        <begin position="67"/>
        <end position="92"/>
    </location>
</feature>
<dbReference type="PANTHER" id="PTHR10846">
    <property type="entry name" value="SODIUM/POTASSIUM/CALCIUM EXCHANGER"/>
    <property type="match status" value="1"/>
</dbReference>
<evidence type="ECO:0000313" key="8">
    <source>
        <dbReference type="Proteomes" id="UP001595814"/>
    </source>
</evidence>
<dbReference type="PANTHER" id="PTHR10846:SF8">
    <property type="entry name" value="INNER MEMBRANE PROTEIN YRBG"/>
    <property type="match status" value="1"/>
</dbReference>
<keyword evidence="2 5" id="KW-0812">Transmembrane</keyword>
<proteinExistence type="predicted"/>
<accession>A0ABV8JJB8</accession>
<dbReference type="Gene3D" id="1.20.1420.30">
    <property type="entry name" value="NCX, central ion-binding region"/>
    <property type="match status" value="2"/>
</dbReference>
<feature type="transmembrane region" description="Helical" evidence="5">
    <location>
        <begin position="127"/>
        <end position="144"/>
    </location>
</feature>
<evidence type="ECO:0000313" key="7">
    <source>
        <dbReference type="EMBL" id="MFC4094485.1"/>
    </source>
</evidence>
<feature type="transmembrane region" description="Helical" evidence="5">
    <location>
        <begin position="291"/>
        <end position="311"/>
    </location>
</feature>
<comment type="caution">
    <text evidence="7">The sequence shown here is derived from an EMBL/GenBank/DDBJ whole genome shotgun (WGS) entry which is preliminary data.</text>
</comment>
<reference evidence="8" key="1">
    <citation type="journal article" date="2019" name="Int. J. Syst. Evol. Microbiol.">
        <title>The Global Catalogue of Microorganisms (GCM) 10K type strain sequencing project: providing services to taxonomists for standard genome sequencing and annotation.</title>
        <authorList>
            <consortium name="The Broad Institute Genomics Platform"/>
            <consortium name="The Broad Institute Genome Sequencing Center for Infectious Disease"/>
            <person name="Wu L."/>
            <person name="Ma J."/>
        </authorList>
    </citation>
    <scope>NUCLEOTIDE SEQUENCE [LARGE SCALE GENOMIC DNA]</scope>
    <source>
        <strain evidence="8">CECT 7477</strain>
    </source>
</reference>
<dbReference type="Pfam" id="PF01699">
    <property type="entry name" value="Na_Ca_ex"/>
    <property type="match status" value="2"/>
</dbReference>
<gene>
    <name evidence="7" type="ORF">ACFOUT_01265</name>
</gene>
<dbReference type="InterPro" id="IPR004481">
    <property type="entry name" value="K/Na/Ca-exchanger"/>
</dbReference>
<feature type="domain" description="Sodium/calcium exchanger membrane region" evidence="6">
    <location>
        <begin position="168"/>
        <end position="311"/>
    </location>
</feature>
<name>A0ABV8JJB8_9FLAO</name>
<evidence type="ECO:0000256" key="2">
    <source>
        <dbReference type="ARBA" id="ARBA00022692"/>
    </source>
</evidence>
<dbReference type="EMBL" id="JBHSAW010000001">
    <property type="protein sequence ID" value="MFC4094485.1"/>
    <property type="molecule type" value="Genomic_DNA"/>
</dbReference>
<organism evidence="7 8">
    <name type="scientific">Euzebyella saccharophila</name>
    <dbReference type="NCBI Taxonomy" id="679664"/>
    <lineage>
        <taxon>Bacteria</taxon>
        <taxon>Pseudomonadati</taxon>
        <taxon>Bacteroidota</taxon>
        <taxon>Flavobacteriia</taxon>
        <taxon>Flavobacteriales</taxon>
        <taxon>Flavobacteriaceae</taxon>
        <taxon>Euzebyella</taxon>
    </lineage>
</organism>
<keyword evidence="8" id="KW-1185">Reference proteome</keyword>
<dbReference type="RefSeq" id="WP_192462705.1">
    <property type="nucleotide sequence ID" value="NZ_JACYFJ010000004.1"/>
</dbReference>
<evidence type="ECO:0000256" key="1">
    <source>
        <dbReference type="ARBA" id="ARBA00004141"/>
    </source>
</evidence>
<keyword evidence="4 5" id="KW-0472">Membrane</keyword>
<feature type="transmembrane region" description="Helical" evidence="5">
    <location>
        <begin position="237"/>
        <end position="257"/>
    </location>
</feature>